<dbReference type="PANTHER" id="PTHR43537:SF24">
    <property type="entry name" value="GLUCONATE OPERON TRANSCRIPTIONAL REPRESSOR"/>
    <property type="match status" value="1"/>
</dbReference>
<name>A0A399DXA3_9DEIN</name>
<accession>A0A399DXA3</accession>
<dbReference type="Pfam" id="PF07729">
    <property type="entry name" value="FCD"/>
    <property type="match status" value="1"/>
</dbReference>
<gene>
    <name evidence="5" type="primary">rspR_3</name>
    <name evidence="5" type="ORF">Mcate_02638</name>
</gene>
<organism evidence="5 6">
    <name type="scientific">Meiothermus taiwanensis</name>
    <dbReference type="NCBI Taxonomy" id="172827"/>
    <lineage>
        <taxon>Bacteria</taxon>
        <taxon>Thermotogati</taxon>
        <taxon>Deinococcota</taxon>
        <taxon>Deinococci</taxon>
        <taxon>Thermales</taxon>
        <taxon>Thermaceae</taxon>
        <taxon>Meiothermus</taxon>
    </lineage>
</organism>
<evidence type="ECO:0000259" key="4">
    <source>
        <dbReference type="PROSITE" id="PS50949"/>
    </source>
</evidence>
<dbReference type="InterPro" id="IPR036390">
    <property type="entry name" value="WH_DNA-bd_sf"/>
</dbReference>
<keyword evidence="3" id="KW-0804">Transcription</keyword>
<keyword evidence="2" id="KW-0238">DNA-binding</keyword>
<dbReference type="SMART" id="SM00895">
    <property type="entry name" value="FCD"/>
    <property type="match status" value="1"/>
</dbReference>
<dbReference type="EMBL" id="QWKX01000103">
    <property type="protein sequence ID" value="RIH74620.1"/>
    <property type="molecule type" value="Genomic_DNA"/>
</dbReference>
<dbReference type="SUPFAM" id="SSF46785">
    <property type="entry name" value="Winged helix' DNA-binding domain"/>
    <property type="match status" value="1"/>
</dbReference>
<dbReference type="PRINTS" id="PR00035">
    <property type="entry name" value="HTHGNTR"/>
</dbReference>
<dbReference type="Proteomes" id="UP000266089">
    <property type="component" value="Unassembled WGS sequence"/>
</dbReference>
<dbReference type="AlphaFoldDB" id="A0A399DXA3"/>
<reference evidence="5 6" key="1">
    <citation type="submission" date="2018-08" db="EMBL/GenBank/DDBJ databases">
        <title>Meiothermus cateniformans JCM 15151 genome sequencing project.</title>
        <authorList>
            <person name="Da Costa M.S."/>
            <person name="Albuquerque L."/>
            <person name="Raposo P."/>
            <person name="Froufe H.J.C."/>
            <person name="Barroso C.S."/>
            <person name="Egas C."/>
        </authorList>
    </citation>
    <scope>NUCLEOTIDE SEQUENCE [LARGE SCALE GENOMIC DNA]</scope>
    <source>
        <strain evidence="5 6">JCM 15151</strain>
    </source>
</reference>
<dbReference type="GO" id="GO:0003677">
    <property type="term" value="F:DNA binding"/>
    <property type="evidence" value="ECO:0007669"/>
    <property type="project" value="UniProtKB-KW"/>
</dbReference>
<dbReference type="GO" id="GO:0003700">
    <property type="term" value="F:DNA-binding transcription factor activity"/>
    <property type="evidence" value="ECO:0007669"/>
    <property type="project" value="InterPro"/>
</dbReference>
<evidence type="ECO:0000256" key="3">
    <source>
        <dbReference type="ARBA" id="ARBA00023163"/>
    </source>
</evidence>
<evidence type="ECO:0000256" key="1">
    <source>
        <dbReference type="ARBA" id="ARBA00023015"/>
    </source>
</evidence>
<evidence type="ECO:0000313" key="5">
    <source>
        <dbReference type="EMBL" id="RIH74620.1"/>
    </source>
</evidence>
<keyword evidence="1" id="KW-0805">Transcription regulation</keyword>
<sequence>MVQPSDVEELPLRERAYLHIKRLILNEELPPNSFLSERSLAQQLGMSKTPVRLAIARLENEGFVRVSPQQGIVVLALSFEEVLEHIDFRLALESFVVRRLAGNLSRSQAKVLQEHIREQQALAQHPQTQTEQLVYADMAFHRRLATTLGNRQIVQALERQQDMLYRVAHRVYQKHPSRREQSIAEHQRLLQFLVEGAQAEALELIEQHISRIKSLLISAAGS</sequence>
<dbReference type="InterPro" id="IPR008920">
    <property type="entry name" value="TF_FadR/GntR_C"/>
</dbReference>
<dbReference type="OrthoDB" id="368257at2"/>
<proteinExistence type="predicted"/>
<dbReference type="CDD" id="cd07377">
    <property type="entry name" value="WHTH_GntR"/>
    <property type="match status" value="1"/>
</dbReference>
<evidence type="ECO:0000313" key="6">
    <source>
        <dbReference type="Proteomes" id="UP000266089"/>
    </source>
</evidence>
<dbReference type="InterPro" id="IPR036388">
    <property type="entry name" value="WH-like_DNA-bd_sf"/>
</dbReference>
<dbReference type="Gene3D" id="1.10.10.10">
    <property type="entry name" value="Winged helix-like DNA-binding domain superfamily/Winged helix DNA-binding domain"/>
    <property type="match status" value="1"/>
</dbReference>
<dbReference type="SMART" id="SM00345">
    <property type="entry name" value="HTH_GNTR"/>
    <property type="match status" value="1"/>
</dbReference>
<dbReference type="PANTHER" id="PTHR43537">
    <property type="entry name" value="TRANSCRIPTIONAL REGULATOR, GNTR FAMILY"/>
    <property type="match status" value="1"/>
</dbReference>
<comment type="caution">
    <text evidence="5">The sequence shown here is derived from an EMBL/GenBank/DDBJ whole genome shotgun (WGS) entry which is preliminary data.</text>
</comment>
<dbReference type="InterPro" id="IPR000524">
    <property type="entry name" value="Tscrpt_reg_HTH_GntR"/>
</dbReference>
<dbReference type="RefSeq" id="WP_027888594.1">
    <property type="nucleotide sequence ID" value="NZ_JBHSXZ010000065.1"/>
</dbReference>
<dbReference type="Gene3D" id="1.20.120.530">
    <property type="entry name" value="GntR ligand-binding domain-like"/>
    <property type="match status" value="1"/>
</dbReference>
<dbReference type="Pfam" id="PF00392">
    <property type="entry name" value="GntR"/>
    <property type="match status" value="1"/>
</dbReference>
<dbReference type="InterPro" id="IPR011711">
    <property type="entry name" value="GntR_C"/>
</dbReference>
<evidence type="ECO:0000256" key="2">
    <source>
        <dbReference type="ARBA" id="ARBA00023125"/>
    </source>
</evidence>
<protein>
    <submittedName>
        <fullName evidence="5">HTH-type transcriptional repressor RspR</fullName>
    </submittedName>
</protein>
<dbReference type="SUPFAM" id="SSF48008">
    <property type="entry name" value="GntR ligand-binding domain-like"/>
    <property type="match status" value="1"/>
</dbReference>
<dbReference type="PROSITE" id="PS50949">
    <property type="entry name" value="HTH_GNTR"/>
    <property type="match status" value="1"/>
</dbReference>
<feature type="domain" description="HTH gntR-type" evidence="4">
    <location>
        <begin position="10"/>
        <end position="77"/>
    </location>
</feature>